<evidence type="ECO:0000313" key="2">
    <source>
        <dbReference type="EMBL" id="HIQ64270.1"/>
    </source>
</evidence>
<dbReference type="EMBL" id="DVFU01000021">
    <property type="protein sequence ID" value="HIQ64270.1"/>
    <property type="molecule type" value="Genomic_DNA"/>
</dbReference>
<dbReference type="Proteomes" id="UP000886725">
    <property type="component" value="Unassembled WGS sequence"/>
</dbReference>
<keyword evidence="1" id="KW-0812">Transmembrane</keyword>
<feature type="transmembrane region" description="Helical" evidence="1">
    <location>
        <begin position="47"/>
        <end position="71"/>
    </location>
</feature>
<gene>
    <name evidence="2" type="ORF">IAC85_00865</name>
</gene>
<dbReference type="AlphaFoldDB" id="A0A9D0YYN3"/>
<sequence>MKYQKVMKYGAIVLSIAFLVLEVYLWIRMQNTWDDLILSQSSYESAGLMFAGLFRYGSFFLGIFLIPIVWLEYWLITIFCHVYQKYLGFKKIFLATLIAILILVLLVLFIRILWLIWFAL</sequence>
<comment type="caution">
    <text evidence="2">The sequence shown here is derived from an EMBL/GenBank/DDBJ whole genome shotgun (WGS) entry which is preliminary data.</text>
</comment>
<accession>A0A9D0YYN3</accession>
<proteinExistence type="predicted"/>
<protein>
    <submittedName>
        <fullName evidence="2">Uncharacterized protein</fullName>
    </submittedName>
</protein>
<reference evidence="2" key="2">
    <citation type="journal article" date="2021" name="PeerJ">
        <title>Extensive microbial diversity within the chicken gut microbiome revealed by metagenomics and culture.</title>
        <authorList>
            <person name="Gilroy R."/>
            <person name="Ravi A."/>
            <person name="Getino M."/>
            <person name="Pursley I."/>
            <person name="Horton D.L."/>
            <person name="Alikhan N.F."/>
            <person name="Baker D."/>
            <person name="Gharbi K."/>
            <person name="Hall N."/>
            <person name="Watson M."/>
            <person name="Adriaenssens E.M."/>
            <person name="Foster-Nyarko E."/>
            <person name="Jarju S."/>
            <person name="Secka A."/>
            <person name="Antonio M."/>
            <person name="Oren A."/>
            <person name="Chaudhuri R.R."/>
            <person name="La Ragione R."/>
            <person name="Hildebrand F."/>
            <person name="Pallen M.J."/>
        </authorList>
    </citation>
    <scope>NUCLEOTIDE SEQUENCE</scope>
    <source>
        <strain evidence="2">CHK165-10780</strain>
    </source>
</reference>
<name>A0A9D0YYN3_9FIRM</name>
<organism evidence="2 3">
    <name type="scientific">Candidatus Faecenecus gallistercoris</name>
    <dbReference type="NCBI Taxonomy" id="2840793"/>
    <lineage>
        <taxon>Bacteria</taxon>
        <taxon>Bacillati</taxon>
        <taxon>Bacillota</taxon>
        <taxon>Bacillota incertae sedis</taxon>
        <taxon>Candidatus Faecenecus</taxon>
    </lineage>
</organism>
<evidence type="ECO:0000256" key="1">
    <source>
        <dbReference type="SAM" id="Phobius"/>
    </source>
</evidence>
<keyword evidence="1" id="KW-1133">Transmembrane helix</keyword>
<evidence type="ECO:0000313" key="3">
    <source>
        <dbReference type="Proteomes" id="UP000886725"/>
    </source>
</evidence>
<feature type="transmembrane region" description="Helical" evidence="1">
    <location>
        <begin position="9"/>
        <end position="27"/>
    </location>
</feature>
<reference evidence="2" key="1">
    <citation type="submission" date="2020-10" db="EMBL/GenBank/DDBJ databases">
        <authorList>
            <person name="Gilroy R."/>
        </authorList>
    </citation>
    <scope>NUCLEOTIDE SEQUENCE</scope>
    <source>
        <strain evidence="2">CHK165-10780</strain>
    </source>
</reference>
<feature type="transmembrane region" description="Helical" evidence="1">
    <location>
        <begin position="92"/>
        <end position="117"/>
    </location>
</feature>
<keyword evidence="1" id="KW-0472">Membrane</keyword>